<comment type="caution">
    <text evidence="3">The sequence shown here is derived from an EMBL/GenBank/DDBJ whole genome shotgun (WGS) entry which is preliminary data.</text>
</comment>
<sequence length="181" mass="20944">MNGKNFLFHRHLVLQANGAFLASYHEQDMPHTYTFPVSSLLKASPSMALSGRPRFCTTKRLESWEEVELNRPKVPTLENYQRPPSSPSPNNLPRESFHSFMKGKPQRFSKELKIALTGWFFFLWFVGLNWLTLYLMRPDDFSWVDEERARLENAKRKLAKPLESSEIASANDGSNYTTADL</sequence>
<evidence type="ECO:0000313" key="3">
    <source>
        <dbReference type="EMBL" id="KAF8820268.1"/>
    </source>
</evidence>
<protein>
    <submittedName>
        <fullName evidence="3">Uncharacterized protein</fullName>
    </submittedName>
</protein>
<gene>
    <name evidence="3" type="ORF">IE077_003350</name>
</gene>
<organism evidence="3 4">
    <name type="scientific">Cardiosporidium cionae</name>
    <dbReference type="NCBI Taxonomy" id="476202"/>
    <lineage>
        <taxon>Eukaryota</taxon>
        <taxon>Sar</taxon>
        <taxon>Alveolata</taxon>
        <taxon>Apicomplexa</taxon>
        <taxon>Aconoidasida</taxon>
        <taxon>Nephromycida</taxon>
        <taxon>Cardiosporidium</taxon>
    </lineage>
</organism>
<evidence type="ECO:0000256" key="2">
    <source>
        <dbReference type="SAM" id="Phobius"/>
    </source>
</evidence>
<keyword evidence="2" id="KW-0812">Transmembrane</keyword>
<evidence type="ECO:0000313" key="4">
    <source>
        <dbReference type="Proteomes" id="UP000823046"/>
    </source>
</evidence>
<feature type="region of interest" description="Disordered" evidence="1">
    <location>
        <begin position="76"/>
        <end position="96"/>
    </location>
</feature>
<reference evidence="3 4" key="1">
    <citation type="journal article" date="2020" name="bioRxiv">
        <title>Metabolic contributions of an alphaproteobacterial endosymbiont in the apicomplexan Cardiosporidium cionae.</title>
        <authorList>
            <person name="Hunter E.S."/>
            <person name="Paight C.J."/>
            <person name="Lane C.E."/>
        </authorList>
    </citation>
    <scope>NUCLEOTIDE SEQUENCE [LARGE SCALE GENOMIC DNA]</scope>
    <source>
        <strain evidence="3">ESH_2018</strain>
    </source>
</reference>
<dbReference type="Proteomes" id="UP000823046">
    <property type="component" value="Unassembled WGS sequence"/>
</dbReference>
<feature type="region of interest" description="Disordered" evidence="1">
    <location>
        <begin position="162"/>
        <end position="181"/>
    </location>
</feature>
<proteinExistence type="predicted"/>
<keyword evidence="2" id="KW-1133">Transmembrane helix</keyword>
<feature type="compositionally biased region" description="Polar residues" evidence="1">
    <location>
        <begin position="166"/>
        <end position="181"/>
    </location>
</feature>
<name>A0ABQ7J8E6_9APIC</name>
<evidence type="ECO:0000256" key="1">
    <source>
        <dbReference type="SAM" id="MobiDB-lite"/>
    </source>
</evidence>
<keyword evidence="4" id="KW-1185">Reference proteome</keyword>
<accession>A0ABQ7J8E6</accession>
<dbReference type="EMBL" id="JADAQX010000431">
    <property type="protein sequence ID" value="KAF8820268.1"/>
    <property type="molecule type" value="Genomic_DNA"/>
</dbReference>
<keyword evidence="2" id="KW-0472">Membrane</keyword>
<feature type="transmembrane region" description="Helical" evidence="2">
    <location>
        <begin position="114"/>
        <end position="136"/>
    </location>
</feature>